<accession>A0ABD2Z4D6</accession>
<feature type="compositionally biased region" description="Basic and acidic residues" evidence="1">
    <location>
        <begin position="428"/>
        <end position="445"/>
    </location>
</feature>
<dbReference type="InterPro" id="IPR058941">
    <property type="entry name" value="HTH_AT3G52170-like"/>
</dbReference>
<proteinExistence type="predicted"/>
<feature type="compositionally biased region" description="Low complexity" evidence="1">
    <location>
        <begin position="1"/>
        <end position="21"/>
    </location>
</feature>
<evidence type="ECO:0000259" key="2">
    <source>
        <dbReference type="Pfam" id="PF25896"/>
    </source>
</evidence>
<dbReference type="PANTHER" id="PTHR34568">
    <property type="entry name" value="RRM DOMAIN-CONTAINING PROTEIN"/>
    <property type="match status" value="1"/>
</dbReference>
<dbReference type="InterPro" id="IPR058942">
    <property type="entry name" value="AT3G52170-like"/>
</dbReference>
<dbReference type="AlphaFoldDB" id="A0ABD2Z4D6"/>
<dbReference type="PANTHER" id="PTHR34568:SF4">
    <property type="entry name" value="OS02G0638000 PROTEIN"/>
    <property type="match status" value="1"/>
</dbReference>
<feature type="region of interest" description="Disordered" evidence="1">
    <location>
        <begin position="42"/>
        <end position="61"/>
    </location>
</feature>
<sequence length="467" mass="51292">MIASRLSFSSARFSNSNSAFSETSKLVRRSSVVQLRRSSVAASAVSDSSSEEVKRTRKRVSKDERRSMVESFVIKYRALNSGKFPTVSDTKKEVGGSYYLVRKIVQELQYESKMSSTSMRKELLKETEGDKKNELPTGFEDVLSSQILVEADTNEATQTTDKTLMENREAFSHKSSSSQEKIYKKISDGDGNEALVGKEIARASEWTETEVPSIRQTTSDIGVHESDASRVITSGETESAKKNDLSAEVQPVSGCLTTTNTKIDGDAQTSNVRDAYSGDAGDKHLKADASTSDLEEKTSFGEIGTTEVQPVSSCLTTNAKIDGDVQTSDIRDSFSGDAGDKHLKEDASTSVLDEKAPFNKIGRSSVKGGNSEAVVQKSGLLNKEEEISHPKAELSEDKIKEKTTPPDMLEVEGTKSRDDQQQQSPQLEDTRKLTKEQSNDAESPKKSFTWQRLKSLADGIINIWKNL</sequence>
<feature type="region of interest" description="Disordered" evidence="1">
    <location>
        <begin position="262"/>
        <end position="300"/>
    </location>
</feature>
<feature type="compositionally biased region" description="Polar residues" evidence="1">
    <location>
        <begin position="262"/>
        <end position="272"/>
    </location>
</feature>
<dbReference type="Pfam" id="PF25896">
    <property type="entry name" value="HTH_AT3G52170"/>
    <property type="match status" value="1"/>
</dbReference>
<organism evidence="3 4">
    <name type="scientific">Cinchona calisaya</name>
    <dbReference type="NCBI Taxonomy" id="153742"/>
    <lineage>
        <taxon>Eukaryota</taxon>
        <taxon>Viridiplantae</taxon>
        <taxon>Streptophyta</taxon>
        <taxon>Embryophyta</taxon>
        <taxon>Tracheophyta</taxon>
        <taxon>Spermatophyta</taxon>
        <taxon>Magnoliopsida</taxon>
        <taxon>eudicotyledons</taxon>
        <taxon>Gunneridae</taxon>
        <taxon>Pentapetalae</taxon>
        <taxon>asterids</taxon>
        <taxon>lamiids</taxon>
        <taxon>Gentianales</taxon>
        <taxon>Rubiaceae</taxon>
        <taxon>Cinchonoideae</taxon>
        <taxon>Cinchoneae</taxon>
        <taxon>Cinchona</taxon>
    </lineage>
</organism>
<protein>
    <recommendedName>
        <fullName evidence="2">AT3G52170-like helix-turn-helix domain-containing protein</fullName>
    </recommendedName>
</protein>
<keyword evidence="4" id="KW-1185">Reference proteome</keyword>
<evidence type="ECO:0000313" key="4">
    <source>
        <dbReference type="Proteomes" id="UP001630127"/>
    </source>
</evidence>
<gene>
    <name evidence="3" type="ORF">ACH5RR_025689</name>
</gene>
<feature type="region of interest" description="Disordered" evidence="1">
    <location>
        <begin position="319"/>
        <end position="447"/>
    </location>
</feature>
<name>A0ABD2Z4D6_9GENT</name>
<dbReference type="EMBL" id="JBJUIK010000011">
    <property type="protein sequence ID" value="KAL3512972.1"/>
    <property type="molecule type" value="Genomic_DNA"/>
</dbReference>
<dbReference type="Proteomes" id="UP001630127">
    <property type="component" value="Unassembled WGS sequence"/>
</dbReference>
<reference evidence="3 4" key="1">
    <citation type="submission" date="2024-11" db="EMBL/GenBank/DDBJ databases">
        <title>A near-complete genome assembly of Cinchona calisaya.</title>
        <authorList>
            <person name="Lian D.C."/>
            <person name="Zhao X.W."/>
            <person name="Wei L."/>
        </authorList>
    </citation>
    <scope>NUCLEOTIDE SEQUENCE [LARGE SCALE GENOMIC DNA]</scope>
    <source>
        <tissue evidence="3">Nenye</tissue>
    </source>
</reference>
<feature type="compositionally biased region" description="Basic and acidic residues" evidence="1">
    <location>
        <begin position="329"/>
        <end position="357"/>
    </location>
</feature>
<feature type="compositionally biased region" description="Basic and acidic residues" evidence="1">
    <location>
        <begin position="382"/>
        <end position="404"/>
    </location>
</feature>
<feature type="domain" description="AT3G52170-like helix-turn-helix" evidence="2">
    <location>
        <begin position="61"/>
        <end position="110"/>
    </location>
</feature>
<feature type="region of interest" description="Disordered" evidence="1">
    <location>
        <begin position="1"/>
        <end position="26"/>
    </location>
</feature>
<evidence type="ECO:0000256" key="1">
    <source>
        <dbReference type="SAM" id="MobiDB-lite"/>
    </source>
</evidence>
<evidence type="ECO:0000313" key="3">
    <source>
        <dbReference type="EMBL" id="KAL3512972.1"/>
    </source>
</evidence>
<comment type="caution">
    <text evidence="3">The sequence shown here is derived from an EMBL/GenBank/DDBJ whole genome shotgun (WGS) entry which is preliminary data.</text>
</comment>